<sequence length="282" mass="32187">MKLGLVLEGGASRTYFSVGAMDALMEENIFADYVIGASAGIANGVSYVSRQKERSLEIGMKYFPDKRYMGPRHLLNRSNKSYYNIQFVFDDMPNVHLPFDYDTYQKYSKNVYAAVTNLNTGKTEYLNIPGDDKSWAVLIATCALPILFQPVKIGNNLYMDGGITDSVPIEKALSDGCTKNLVILTREKNYIKKEEPALKLAAFKYRKYPLFTQALKARTENYNQSHRRLLELEQEGKAFIIAPQNTAGWRRTESDPRKLKKMYDDGFRFVKENLNQIKAYAT</sequence>
<comment type="caution">
    <text evidence="6">The sequence shown here is derived from an EMBL/GenBank/DDBJ whole genome shotgun (WGS) entry which is preliminary data.</text>
</comment>
<evidence type="ECO:0000256" key="2">
    <source>
        <dbReference type="ARBA" id="ARBA00022963"/>
    </source>
</evidence>
<feature type="short sequence motif" description="GXSXG" evidence="4">
    <location>
        <begin position="36"/>
        <end position="40"/>
    </location>
</feature>
<dbReference type="GO" id="GO:0016042">
    <property type="term" value="P:lipid catabolic process"/>
    <property type="evidence" value="ECO:0007669"/>
    <property type="project" value="UniProtKB-UniRule"/>
</dbReference>
<organism evidence="6 7">
    <name type="scientific">Congzhengia minquanensis</name>
    <dbReference type="NCBI Taxonomy" id="2763657"/>
    <lineage>
        <taxon>Bacteria</taxon>
        <taxon>Bacillati</taxon>
        <taxon>Bacillota</taxon>
        <taxon>Clostridia</taxon>
        <taxon>Eubacteriales</taxon>
        <taxon>Oscillospiraceae</taxon>
        <taxon>Congzhengia</taxon>
    </lineage>
</organism>
<evidence type="ECO:0000256" key="3">
    <source>
        <dbReference type="ARBA" id="ARBA00023098"/>
    </source>
</evidence>
<dbReference type="PANTHER" id="PTHR14226:SF25">
    <property type="entry name" value="PHOSPHOESTERASE"/>
    <property type="match status" value="1"/>
</dbReference>
<feature type="domain" description="PNPLA" evidence="5">
    <location>
        <begin position="5"/>
        <end position="173"/>
    </location>
</feature>
<keyword evidence="7" id="KW-1185">Reference proteome</keyword>
<dbReference type="InterPro" id="IPR045943">
    <property type="entry name" value="DUF6363"/>
</dbReference>
<evidence type="ECO:0000256" key="4">
    <source>
        <dbReference type="PROSITE-ProRule" id="PRU01161"/>
    </source>
</evidence>
<dbReference type="CDD" id="cd07208">
    <property type="entry name" value="Pat_hypo_Ecoli_yjju_like"/>
    <property type="match status" value="1"/>
</dbReference>
<dbReference type="InterPro" id="IPR002641">
    <property type="entry name" value="PNPLA_dom"/>
</dbReference>
<keyword evidence="1 4" id="KW-0378">Hydrolase</keyword>
<proteinExistence type="predicted"/>
<dbReference type="AlphaFoldDB" id="A0A926HV06"/>
<dbReference type="RefSeq" id="WP_249313006.1">
    <property type="nucleotide sequence ID" value="NZ_JACRSU010000003.1"/>
</dbReference>
<feature type="short sequence motif" description="DGA/G" evidence="4">
    <location>
        <begin position="160"/>
        <end position="162"/>
    </location>
</feature>
<gene>
    <name evidence="6" type="ORF">H8698_09095</name>
</gene>
<keyword evidence="3 4" id="KW-0443">Lipid metabolism</keyword>
<dbReference type="PROSITE" id="PS51635">
    <property type="entry name" value="PNPLA"/>
    <property type="match status" value="1"/>
</dbReference>
<evidence type="ECO:0000256" key="1">
    <source>
        <dbReference type="ARBA" id="ARBA00022801"/>
    </source>
</evidence>
<name>A0A926HV06_9FIRM</name>
<evidence type="ECO:0000313" key="7">
    <source>
        <dbReference type="Proteomes" id="UP000611762"/>
    </source>
</evidence>
<dbReference type="Proteomes" id="UP000611762">
    <property type="component" value="Unassembled WGS sequence"/>
</dbReference>
<protein>
    <submittedName>
        <fullName evidence="6">Patatin family protein</fullName>
    </submittedName>
</protein>
<keyword evidence="2 4" id="KW-0442">Lipid degradation</keyword>
<dbReference type="GO" id="GO:0016787">
    <property type="term" value="F:hydrolase activity"/>
    <property type="evidence" value="ECO:0007669"/>
    <property type="project" value="UniProtKB-UniRule"/>
</dbReference>
<dbReference type="SUPFAM" id="SSF52151">
    <property type="entry name" value="FabD/lysophospholipase-like"/>
    <property type="match status" value="1"/>
</dbReference>
<feature type="active site" description="Proton acceptor" evidence="4">
    <location>
        <position position="160"/>
    </location>
</feature>
<dbReference type="EMBL" id="JACRSU010000003">
    <property type="protein sequence ID" value="MBC8541127.1"/>
    <property type="molecule type" value="Genomic_DNA"/>
</dbReference>
<dbReference type="PANTHER" id="PTHR14226">
    <property type="entry name" value="NEUROPATHY TARGET ESTERASE/SWISS CHEESE D.MELANOGASTER"/>
    <property type="match status" value="1"/>
</dbReference>
<comment type="caution">
    <text evidence="4">Lacks conserved residue(s) required for the propagation of feature annotation.</text>
</comment>
<dbReference type="Pfam" id="PF19890">
    <property type="entry name" value="DUF6363"/>
    <property type="match status" value="1"/>
</dbReference>
<accession>A0A926HV06</accession>
<dbReference type="InterPro" id="IPR037483">
    <property type="entry name" value="YjjU-like"/>
</dbReference>
<reference evidence="6" key="1">
    <citation type="submission" date="2020-08" db="EMBL/GenBank/DDBJ databases">
        <title>Genome public.</title>
        <authorList>
            <person name="Liu C."/>
            <person name="Sun Q."/>
        </authorList>
    </citation>
    <scope>NUCLEOTIDE SEQUENCE</scope>
    <source>
        <strain evidence="6">H8</strain>
    </source>
</reference>
<dbReference type="InterPro" id="IPR016035">
    <property type="entry name" value="Acyl_Trfase/lysoPLipase"/>
</dbReference>
<dbReference type="InterPro" id="IPR050301">
    <property type="entry name" value="NTE"/>
</dbReference>
<evidence type="ECO:0000313" key="6">
    <source>
        <dbReference type="EMBL" id="MBC8541127.1"/>
    </source>
</evidence>
<dbReference type="Pfam" id="PF01734">
    <property type="entry name" value="Patatin"/>
    <property type="match status" value="1"/>
</dbReference>
<evidence type="ECO:0000259" key="5">
    <source>
        <dbReference type="PROSITE" id="PS51635"/>
    </source>
</evidence>
<dbReference type="Gene3D" id="3.40.1090.10">
    <property type="entry name" value="Cytosolic phospholipase A2 catalytic domain"/>
    <property type="match status" value="2"/>
</dbReference>
<feature type="active site" description="Nucleophile" evidence="4">
    <location>
        <position position="38"/>
    </location>
</feature>